<dbReference type="GO" id="GO:0005737">
    <property type="term" value="C:cytoplasm"/>
    <property type="evidence" value="ECO:0000318"/>
    <property type="project" value="GO_Central"/>
</dbReference>
<dbReference type="Gene3D" id="3.30.40.10">
    <property type="entry name" value="Zinc/RING finger domain, C3HC4 (zinc finger)"/>
    <property type="match status" value="1"/>
</dbReference>
<dbReference type="Proteomes" id="UP000001514">
    <property type="component" value="Unassembled WGS sequence"/>
</dbReference>
<keyword evidence="8" id="KW-1185">Reference proteome</keyword>
<evidence type="ECO:0000313" key="7">
    <source>
        <dbReference type="EMBL" id="EFJ18473.1"/>
    </source>
</evidence>
<dbReference type="Gramene" id="EFJ18473">
    <property type="protein sequence ID" value="EFJ18473"/>
    <property type="gene ID" value="SELMODRAFT_444463"/>
</dbReference>
<evidence type="ECO:0000313" key="8">
    <source>
        <dbReference type="Proteomes" id="UP000001514"/>
    </source>
</evidence>
<feature type="compositionally biased region" description="Basic and acidic residues" evidence="5">
    <location>
        <begin position="346"/>
        <end position="355"/>
    </location>
</feature>
<dbReference type="OrthoDB" id="1737200at2759"/>
<dbReference type="SUPFAM" id="SSF49599">
    <property type="entry name" value="TRAF domain-like"/>
    <property type="match status" value="1"/>
</dbReference>
<keyword evidence="3 4" id="KW-0862">Zinc</keyword>
<dbReference type="PANTHER" id="PTHR10131">
    <property type="entry name" value="TNF RECEPTOR ASSOCIATED FACTOR"/>
    <property type="match status" value="1"/>
</dbReference>
<evidence type="ECO:0000256" key="2">
    <source>
        <dbReference type="ARBA" id="ARBA00022771"/>
    </source>
</evidence>
<dbReference type="GO" id="GO:0008270">
    <property type="term" value="F:zinc ion binding"/>
    <property type="evidence" value="ECO:0007669"/>
    <property type="project" value="UniProtKB-KW"/>
</dbReference>
<evidence type="ECO:0000256" key="5">
    <source>
        <dbReference type="SAM" id="MobiDB-lite"/>
    </source>
</evidence>
<accession>D8SAR7</accession>
<protein>
    <recommendedName>
        <fullName evidence="6">TRAF-type domain-containing protein</fullName>
    </recommendedName>
</protein>
<dbReference type="FunCoup" id="D8SAR7">
    <property type="interactions" value="787"/>
</dbReference>
<evidence type="ECO:0000259" key="6">
    <source>
        <dbReference type="PROSITE" id="PS50145"/>
    </source>
</evidence>
<dbReference type="InterPro" id="IPR013083">
    <property type="entry name" value="Znf_RING/FYVE/PHD"/>
</dbReference>
<dbReference type="eggNOG" id="ENOG502QSC3">
    <property type="taxonomic scope" value="Eukaryota"/>
</dbReference>
<reference evidence="7 8" key="1">
    <citation type="journal article" date="2011" name="Science">
        <title>The Selaginella genome identifies genetic changes associated with the evolution of vascular plants.</title>
        <authorList>
            <person name="Banks J.A."/>
            <person name="Nishiyama T."/>
            <person name="Hasebe M."/>
            <person name="Bowman J.L."/>
            <person name="Gribskov M."/>
            <person name="dePamphilis C."/>
            <person name="Albert V.A."/>
            <person name="Aono N."/>
            <person name="Aoyama T."/>
            <person name="Ambrose B.A."/>
            <person name="Ashton N.W."/>
            <person name="Axtell M.J."/>
            <person name="Barker E."/>
            <person name="Barker M.S."/>
            <person name="Bennetzen J.L."/>
            <person name="Bonawitz N.D."/>
            <person name="Chapple C."/>
            <person name="Cheng C."/>
            <person name="Correa L.G."/>
            <person name="Dacre M."/>
            <person name="DeBarry J."/>
            <person name="Dreyer I."/>
            <person name="Elias M."/>
            <person name="Engstrom E.M."/>
            <person name="Estelle M."/>
            <person name="Feng L."/>
            <person name="Finet C."/>
            <person name="Floyd S.K."/>
            <person name="Frommer W.B."/>
            <person name="Fujita T."/>
            <person name="Gramzow L."/>
            <person name="Gutensohn M."/>
            <person name="Harholt J."/>
            <person name="Hattori M."/>
            <person name="Heyl A."/>
            <person name="Hirai T."/>
            <person name="Hiwatashi Y."/>
            <person name="Ishikawa M."/>
            <person name="Iwata M."/>
            <person name="Karol K.G."/>
            <person name="Koehler B."/>
            <person name="Kolukisaoglu U."/>
            <person name="Kubo M."/>
            <person name="Kurata T."/>
            <person name="Lalonde S."/>
            <person name="Li K."/>
            <person name="Li Y."/>
            <person name="Litt A."/>
            <person name="Lyons E."/>
            <person name="Manning G."/>
            <person name="Maruyama T."/>
            <person name="Michael T.P."/>
            <person name="Mikami K."/>
            <person name="Miyazaki S."/>
            <person name="Morinaga S."/>
            <person name="Murata T."/>
            <person name="Mueller-Roeber B."/>
            <person name="Nelson D.R."/>
            <person name="Obara M."/>
            <person name="Oguri Y."/>
            <person name="Olmstead R.G."/>
            <person name="Onodera N."/>
            <person name="Petersen B.L."/>
            <person name="Pils B."/>
            <person name="Prigge M."/>
            <person name="Rensing S.A."/>
            <person name="Riano-Pachon D.M."/>
            <person name="Roberts A.W."/>
            <person name="Sato Y."/>
            <person name="Scheller H.V."/>
            <person name="Schulz B."/>
            <person name="Schulz C."/>
            <person name="Shakirov E.V."/>
            <person name="Shibagaki N."/>
            <person name="Shinohara N."/>
            <person name="Shippen D.E."/>
            <person name="Soerensen I."/>
            <person name="Sotooka R."/>
            <person name="Sugimoto N."/>
            <person name="Sugita M."/>
            <person name="Sumikawa N."/>
            <person name="Tanurdzic M."/>
            <person name="Theissen G."/>
            <person name="Ulvskov P."/>
            <person name="Wakazuki S."/>
            <person name="Weng J.K."/>
            <person name="Willats W.W."/>
            <person name="Wipf D."/>
            <person name="Wolf P.G."/>
            <person name="Yang L."/>
            <person name="Zimmer A.D."/>
            <person name="Zhu Q."/>
            <person name="Mitros T."/>
            <person name="Hellsten U."/>
            <person name="Loque D."/>
            <person name="Otillar R."/>
            <person name="Salamov A."/>
            <person name="Schmutz J."/>
            <person name="Shapiro H."/>
            <person name="Lindquist E."/>
            <person name="Lucas S."/>
            <person name="Rokhsar D."/>
            <person name="Grigoriev I.V."/>
        </authorList>
    </citation>
    <scope>NUCLEOTIDE SEQUENCE [LARGE SCALE GENOMIC DNA]</scope>
</reference>
<dbReference type="KEGG" id="smo:SELMODRAFT_444463"/>
<dbReference type="OMA" id="MMCANAS"/>
<evidence type="ECO:0000256" key="4">
    <source>
        <dbReference type="PROSITE-ProRule" id="PRU00207"/>
    </source>
</evidence>
<evidence type="ECO:0000256" key="3">
    <source>
        <dbReference type="ARBA" id="ARBA00022833"/>
    </source>
</evidence>
<dbReference type="PROSITE" id="PS50145">
    <property type="entry name" value="ZF_TRAF"/>
    <property type="match status" value="1"/>
</dbReference>
<keyword evidence="1 4" id="KW-0479">Metal-binding</keyword>
<dbReference type="EMBL" id="GL377609">
    <property type="protein sequence ID" value="EFJ18473.1"/>
    <property type="molecule type" value="Genomic_DNA"/>
</dbReference>
<dbReference type="Pfam" id="PF02176">
    <property type="entry name" value="zf-TRAF"/>
    <property type="match status" value="1"/>
</dbReference>
<name>D8SAR7_SELML</name>
<dbReference type="STRING" id="88036.D8SAR7"/>
<keyword evidence="2 4" id="KW-0863">Zinc-finger</keyword>
<dbReference type="HOGENOM" id="CLU_025538_0_0_1"/>
<proteinExistence type="predicted"/>
<sequence>MLGAMEEAPPLLLDCGYMDVRELQRIERSLQRSLAAATLERASGEIFGRRPSSLVALAAEVKKEMLDFLEQSSDSFREFAPPSAAVDDLLGEFVRSKKNLLRRMSTKIGLADQTSREGKLDEILGDLQRGGGAWDLGQCESFARSLLARVDHHRQSSHCRERVDSLEALAAHKKDCRFRPLACENDGCGEIFSAMDAASHDRECPFKVLDCEQGCGDGVARMEMERHCSTVCSMKMVSCPFSSAGCSHVLPQGALEQHHSSMQTTHLLFVLESLERHRLGSDSLVQRLSILEKSMSLTERISAADVKSLAITVKEQEAKIKKLEAELKKLGKDSTKSATDLSTKVGRIEKSLQTP</sequence>
<feature type="region of interest" description="Disordered" evidence="5">
    <location>
        <begin position="331"/>
        <end position="355"/>
    </location>
</feature>
<evidence type="ECO:0000256" key="1">
    <source>
        <dbReference type="ARBA" id="ARBA00022723"/>
    </source>
</evidence>
<feature type="domain" description="TRAF-type" evidence="6">
    <location>
        <begin position="199"/>
        <end position="256"/>
    </location>
</feature>
<dbReference type="InParanoid" id="D8SAR7"/>
<dbReference type="InterPro" id="IPR001293">
    <property type="entry name" value="Znf_TRAF"/>
</dbReference>
<organism evidence="8">
    <name type="scientific">Selaginella moellendorffii</name>
    <name type="common">Spikemoss</name>
    <dbReference type="NCBI Taxonomy" id="88036"/>
    <lineage>
        <taxon>Eukaryota</taxon>
        <taxon>Viridiplantae</taxon>
        <taxon>Streptophyta</taxon>
        <taxon>Embryophyta</taxon>
        <taxon>Tracheophyta</taxon>
        <taxon>Lycopodiopsida</taxon>
        <taxon>Selaginellales</taxon>
        <taxon>Selaginellaceae</taxon>
        <taxon>Selaginella</taxon>
    </lineage>
</organism>
<gene>
    <name evidence="7" type="ORF">SELMODRAFT_444463</name>
</gene>
<dbReference type="AlphaFoldDB" id="D8SAR7"/>
<feature type="zinc finger region" description="TRAF-type" evidence="4">
    <location>
        <begin position="199"/>
        <end position="256"/>
    </location>
</feature>
<dbReference type="PANTHER" id="PTHR10131:SF161">
    <property type="entry name" value="F26K24.24 PROTEIN"/>
    <property type="match status" value="1"/>
</dbReference>